<keyword evidence="2" id="KW-1185">Reference proteome</keyword>
<evidence type="ECO:0000313" key="2">
    <source>
        <dbReference type="Proteomes" id="UP000257109"/>
    </source>
</evidence>
<dbReference type="AlphaFoldDB" id="A0A371G0V9"/>
<feature type="non-terminal residue" evidence="1">
    <location>
        <position position="1"/>
    </location>
</feature>
<comment type="caution">
    <text evidence="1">The sequence shown here is derived from an EMBL/GenBank/DDBJ whole genome shotgun (WGS) entry which is preliminary data.</text>
</comment>
<dbReference type="Proteomes" id="UP000257109">
    <property type="component" value="Unassembled WGS sequence"/>
</dbReference>
<sequence>VYENTEVKKRVALSNPYGNWIKEKLRSLKPGNFLSTSVMDNDADFKDQVVSNKGKKQRSLHQRVMEEWCWEAIGSANDIHDKMAKGI</sequence>
<evidence type="ECO:0000313" key="1">
    <source>
        <dbReference type="EMBL" id="RDX83953.1"/>
    </source>
</evidence>
<dbReference type="OrthoDB" id="4327079at2759"/>
<dbReference type="STRING" id="157652.A0A371G0V9"/>
<proteinExistence type="predicted"/>
<protein>
    <submittedName>
        <fullName evidence="1">Ferredoxin-dependent glutamate synthase, chloroplastic</fullName>
    </submittedName>
</protein>
<reference evidence="1" key="1">
    <citation type="submission" date="2018-05" db="EMBL/GenBank/DDBJ databases">
        <title>Draft genome of Mucuna pruriens seed.</title>
        <authorList>
            <person name="Nnadi N.E."/>
            <person name="Vos R."/>
            <person name="Hasami M.H."/>
            <person name="Devisetty U.K."/>
            <person name="Aguiy J.C."/>
        </authorList>
    </citation>
    <scope>NUCLEOTIDE SEQUENCE [LARGE SCALE GENOMIC DNA]</scope>
    <source>
        <strain evidence="1">JCA_2017</strain>
    </source>
</reference>
<accession>A0A371G0V9</accession>
<name>A0A371G0V9_MUCPR</name>
<organism evidence="1 2">
    <name type="scientific">Mucuna pruriens</name>
    <name type="common">Velvet bean</name>
    <name type="synonym">Dolichos pruriens</name>
    <dbReference type="NCBI Taxonomy" id="157652"/>
    <lineage>
        <taxon>Eukaryota</taxon>
        <taxon>Viridiplantae</taxon>
        <taxon>Streptophyta</taxon>
        <taxon>Embryophyta</taxon>
        <taxon>Tracheophyta</taxon>
        <taxon>Spermatophyta</taxon>
        <taxon>Magnoliopsida</taxon>
        <taxon>eudicotyledons</taxon>
        <taxon>Gunneridae</taxon>
        <taxon>Pentapetalae</taxon>
        <taxon>rosids</taxon>
        <taxon>fabids</taxon>
        <taxon>Fabales</taxon>
        <taxon>Fabaceae</taxon>
        <taxon>Papilionoideae</taxon>
        <taxon>50 kb inversion clade</taxon>
        <taxon>NPAAA clade</taxon>
        <taxon>indigoferoid/millettioid clade</taxon>
        <taxon>Phaseoleae</taxon>
        <taxon>Mucuna</taxon>
    </lineage>
</organism>
<dbReference type="EMBL" id="QJKJ01007194">
    <property type="protein sequence ID" value="RDX83953.1"/>
    <property type="molecule type" value="Genomic_DNA"/>
</dbReference>
<gene>
    <name evidence="1" type="primary">FdGOGAT</name>
    <name evidence="1" type="ORF">CR513_35077</name>
</gene>